<feature type="transmembrane region" description="Helical" evidence="9">
    <location>
        <begin position="409"/>
        <end position="427"/>
    </location>
</feature>
<feature type="transmembrane region" description="Helical" evidence="9">
    <location>
        <begin position="326"/>
        <end position="348"/>
    </location>
</feature>
<dbReference type="InterPro" id="IPR051050">
    <property type="entry name" value="Lipid_II_flippase_MurJ/MviN"/>
</dbReference>
<dbReference type="Proteomes" id="UP000283479">
    <property type="component" value="Unassembled WGS sequence"/>
</dbReference>
<proteinExistence type="predicted"/>
<keyword evidence="3 9" id="KW-0812">Transmembrane</keyword>
<feature type="transmembrane region" description="Helical" evidence="9">
    <location>
        <begin position="181"/>
        <end position="200"/>
    </location>
</feature>
<feature type="compositionally biased region" description="Basic and acidic residues" evidence="8">
    <location>
        <begin position="800"/>
        <end position="815"/>
    </location>
</feature>
<feature type="transmembrane region" description="Helical" evidence="9">
    <location>
        <begin position="523"/>
        <end position="543"/>
    </location>
</feature>
<evidence type="ECO:0000256" key="8">
    <source>
        <dbReference type="SAM" id="MobiDB-lite"/>
    </source>
</evidence>
<evidence type="ECO:0000256" key="9">
    <source>
        <dbReference type="SAM" id="Phobius"/>
    </source>
</evidence>
<keyword evidence="11" id="KW-1185">Reference proteome</keyword>
<dbReference type="CDD" id="cd13973">
    <property type="entry name" value="PK_MviN-like"/>
    <property type="match status" value="1"/>
</dbReference>
<feature type="compositionally biased region" description="Low complexity" evidence="8">
    <location>
        <begin position="746"/>
        <end position="772"/>
    </location>
</feature>
<comment type="caution">
    <text evidence="10">The sequence shown here is derived from an EMBL/GenBank/DDBJ whole genome shotgun (WGS) entry which is preliminary data.</text>
</comment>
<feature type="compositionally biased region" description="Polar residues" evidence="8">
    <location>
        <begin position="775"/>
        <end position="785"/>
    </location>
</feature>
<feature type="compositionally biased region" description="Pro residues" evidence="8">
    <location>
        <begin position="44"/>
        <end position="120"/>
    </location>
</feature>
<feature type="transmembrane region" description="Helical" evidence="9">
    <location>
        <begin position="368"/>
        <end position="389"/>
    </location>
</feature>
<dbReference type="PANTHER" id="PTHR47019:SF1">
    <property type="entry name" value="LIPID II FLIPPASE MURJ"/>
    <property type="match status" value="1"/>
</dbReference>
<feature type="compositionally biased region" description="Basic and acidic residues" evidence="8">
    <location>
        <begin position="1048"/>
        <end position="1060"/>
    </location>
</feature>
<dbReference type="PRINTS" id="PR01806">
    <property type="entry name" value="VIRFACTRMVIN"/>
</dbReference>
<comment type="subcellular location">
    <subcellularLocation>
        <location evidence="1">Cell membrane</location>
        <topology evidence="1">Multi-pass membrane protein</topology>
    </subcellularLocation>
</comment>
<dbReference type="GO" id="GO:0009252">
    <property type="term" value="P:peptidoglycan biosynthetic process"/>
    <property type="evidence" value="ECO:0007669"/>
    <property type="project" value="UniProtKB-KW"/>
</dbReference>
<feature type="transmembrane region" description="Helical" evidence="9">
    <location>
        <begin position="584"/>
        <end position="604"/>
    </location>
</feature>
<dbReference type="Pfam" id="PF03023">
    <property type="entry name" value="MurJ"/>
    <property type="match status" value="1"/>
</dbReference>
<evidence type="ECO:0000256" key="2">
    <source>
        <dbReference type="ARBA" id="ARBA00022475"/>
    </source>
</evidence>
<feature type="region of interest" description="Disordered" evidence="8">
    <location>
        <begin position="1037"/>
        <end position="1060"/>
    </location>
</feature>
<evidence type="ECO:0000256" key="1">
    <source>
        <dbReference type="ARBA" id="ARBA00004651"/>
    </source>
</evidence>
<keyword evidence="5" id="KW-0573">Peptidoglycan synthesis</keyword>
<dbReference type="OrthoDB" id="9786339at2"/>
<feature type="transmembrane region" description="Helical" evidence="9">
    <location>
        <begin position="549"/>
        <end position="572"/>
    </location>
</feature>
<organism evidence="10 11">
    <name type="scientific">Rhodococcus xishaensis</name>
    <dbReference type="NCBI Taxonomy" id="2487364"/>
    <lineage>
        <taxon>Bacteria</taxon>
        <taxon>Bacillati</taxon>
        <taxon>Actinomycetota</taxon>
        <taxon>Actinomycetes</taxon>
        <taxon>Mycobacteriales</taxon>
        <taxon>Nocardiaceae</taxon>
        <taxon>Rhodococcus</taxon>
    </lineage>
</organism>
<feature type="compositionally biased region" description="Basic and acidic residues" evidence="8">
    <location>
        <begin position="734"/>
        <end position="745"/>
    </location>
</feature>
<feature type="transmembrane region" description="Helical" evidence="9">
    <location>
        <begin position="221"/>
        <end position="245"/>
    </location>
</feature>
<dbReference type="InterPro" id="IPR011009">
    <property type="entry name" value="Kinase-like_dom_sf"/>
</dbReference>
<feature type="region of interest" description="Disordered" evidence="8">
    <location>
        <begin position="1"/>
        <end position="132"/>
    </location>
</feature>
<feature type="transmembrane region" description="Helical" evidence="9">
    <location>
        <begin position="158"/>
        <end position="175"/>
    </location>
</feature>
<feature type="compositionally biased region" description="Pro residues" evidence="8">
    <location>
        <begin position="25"/>
        <end position="37"/>
    </location>
</feature>
<reference evidence="10 11" key="1">
    <citation type="submission" date="2018-11" db="EMBL/GenBank/DDBJ databases">
        <title>Rhodococcus spongicola sp. nov. and Rhodococcus xishaensis sp. nov. from marine sponges.</title>
        <authorList>
            <person name="Li L."/>
            <person name="Lin H.W."/>
        </authorList>
    </citation>
    <scope>NUCLEOTIDE SEQUENCE [LARGE SCALE GENOMIC DNA]</scope>
    <source>
        <strain evidence="10 11">LHW51113</strain>
    </source>
</reference>
<protein>
    <submittedName>
        <fullName evidence="10">Peptidoglycan biosynthesis protein MviN</fullName>
    </submittedName>
</protein>
<dbReference type="GO" id="GO:0008360">
    <property type="term" value="P:regulation of cell shape"/>
    <property type="evidence" value="ECO:0007669"/>
    <property type="project" value="UniProtKB-KW"/>
</dbReference>
<keyword evidence="2" id="KW-1003">Cell membrane</keyword>
<feature type="transmembrane region" description="Helical" evidence="9">
    <location>
        <begin position="491"/>
        <end position="511"/>
    </location>
</feature>
<evidence type="ECO:0000256" key="6">
    <source>
        <dbReference type="ARBA" id="ARBA00022989"/>
    </source>
</evidence>
<dbReference type="Gene3D" id="3.30.200.20">
    <property type="entry name" value="Phosphorylase Kinase, domain 1"/>
    <property type="match status" value="1"/>
</dbReference>
<dbReference type="Gene3D" id="1.10.510.10">
    <property type="entry name" value="Transferase(Phosphotransferase) domain 1"/>
    <property type="match status" value="1"/>
</dbReference>
<evidence type="ECO:0000256" key="7">
    <source>
        <dbReference type="ARBA" id="ARBA00023136"/>
    </source>
</evidence>
<feature type="compositionally biased region" description="Basic and acidic residues" evidence="8">
    <location>
        <begin position="121"/>
        <end position="132"/>
    </location>
</feature>
<dbReference type="CDD" id="cd13123">
    <property type="entry name" value="MATE_MurJ_like"/>
    <property type="match status" value="1"/>
</dbReference>
<feature type="transmembrane region" description="Helical" evidence="9">
    <location>
        <begin position="251"/>
        <end position="278"/>
    </location>
</feature>
<keyword evidence="7 9" id="KW-0472">Membrane</keyword>
<name>A0A438ATS6_9NOCA</name>
<gene>
    <name evidence="10" type="ORF">EGT50_11495</name>
</gene>
<dbReference type="GO" id="GO:0034204">
    <property type="term" value="P:lipid translocation"/>
    <property type="evidence" value="ECO:0007669"/>
    <property type="project" value="TreeGrafter"/>
</dbReference>
<sequence length="1351" mass="140160">MTENSPGEGDRPKGRPAPWGRGPAPSQPPRPVPPGAGPPGARRPMPPAGPRPVPPNGPRPPQPGVPPRMPPRPGPANGPRPTPPAGPRPAPRGGPPPRPPRPMPAGPVAAPPPPPGPPAGREPEKTSEEPEKKSLLAATGSIAFATLVSRVTGFLKQLLLLTALGPAVASAFTVANLIPNMISQLVLGAVLTAIVVPVLVRAESEDPDGGSAFVRRLFTASITLLGAAALLTTAAAPILVKYVFLPENGDVNIALATALTLLLLPAILFYGLSALFTAILNTQQDFKPGAWAPVLNNVVVLGILSAYWLIPGGISLDPVRVSDPHVLLLGLGVTVGVVAQAVCLVPAIRRQGISLRPLWGIDDRLKQFGGMAAAIVLYVLISQAGMVFATRVSAQVDEAGPAIYNNAWLLLQLPYGVLGVTVLTAIMPRLSRNAAADDTPAVVDDLSVATRLTMIALIPVITFLTFAGPQVGQALFGYANFAGDAERLGEAVSWSAFTLIPYSLVLIHLRVFYAREQAWTPTWIILGITGVKVALSALTPYIASDAQQVVILLGAANGLAFVTGAFIGGYLLHRSLGNLQMANVGKTVWVVLLSSAAGAVAMFAADRLLGLDRLSESFGGPGAIIRVAITGALMLVVTFVLLWLAKVPEIMAITVSLQRKIPGLRGRVAPEAEGVAPAARAAAALSYEPETELIPVIRNIPRSIDRPDGLPYPGRSEADVGGDYIPDEFMEGARVSDDDVADRKTGTSTDVTDVADVTDATGATGATGVADVNPADQQLTPSTPNDTDENGSAAATSDYDSAHHPTERTRRRDPNVDTGVLPIGSPQLPPLRVTGPAPEPRRPLRGPQLMPGVSVAGGRYRLLAPHGSARGLEFWQALDIKLDREVALTFVDADQQVEGAAATGPDGPQAILSRTLRLGRLNSPGLARVLDVVRGSSGGIVVAEWTPGRSLKEIAATEPSPIGAARAVRALAAAAEAAHRSGSALSIDQPDRIRISTAGDAVLAFPGTLSDADPASDVKGLGAMLYALITAHWPVTETADEPSGMDPAQRDPSGRPVEPRAVRPEVPFEISAVAVRALGGDSGIRAAATVQHILEQATVVDQKTELMPALRLGQKAQSEDEHGLADPEAVAAEKRKSNRTLVALVSLGALTVVLLALIGWWLANLLAGGNSDESLTNQNIGLTTSVEAPEPTAAVPPPAPLPPAAASIIIPSSASAFSPQGTPDNAATADLAIDGNPETVWETDTYFQPFPALKPGVGLMVTLPDTAQLASMEIVSPTPGTQVEIRSAPAPDTTLDQTHVIGNATLREGATEIPLTPDGATKNVLVWITDLSTADGKNQSAIAGVSFTAAP</sequence>
<evidence type="ECO:0000313" key="10">
    <source>
        <dbReference type="EMBL" id="RVW02045.1"/>
    </source>
</evidence>
<feature type="transmembrane region" description="Helical" evidence="9">
    <location>
        <begin position="448"/>
        <end position="471"/>
    </location>
</feature>
<dbReference type="GO" id="GO:0005886">
    <property type="term" value="C:plasma membrane"/>
    <property type="evidence" value="ECO:0007669"/>
    <property type="project" value="UniProtKB-SubCell"/>
</dbReference>
<evidence type="ECO:0000256" key="3">
    <source>
        <dbReference type="ARBA" id="ARBA00022692"/>
    </source>
</evidence>
<accession>A0A438ATS6</accession>
<keyword evidence="4" id="KW-0133">Cell shape</keyword>
<feature type="transmembrane region" description="Helical" evidence="9">
    <location>
        <begin position="290"/>
        <end position="310"/>
    </location>
</feature>
<evidence type="ECO:0000313" key="11">
    <source>
        <dbReference type="Proteomes" id="UP000283479"/>
    </source>
</evidence>
<feature type="transmembrane region" description="Helical" evidence="9">
    <location>
        <begin position="624"/>
        <end position="644"/>
    </location>
</feature>
<evidence type="ECO:0000256" key="5">
    <source>
        <dbReference type="ARBA" id="ARBA00022984"/>
    </source>
</evidence>
<keyword evidence="6 9" id="KW-1133">Transmembrane helix</keyword>
<dbReference type="PANTHER" id="PTHR47019">
    <property type="entry name" value="LIPID II FLIPPASE MURJ"/>
    <property type="match status" value="1"/>
</dbReference>
<feature type="region of interest" description="Disordered" evidence="8">
    <location>
        <begin position="705"/>
        <end position="849"/>
    </location>
</feature>
<feature type="transmembrane region" description="Helical" evidence="9">
    <location>
        <begin position="1141"/>
        <end position="1163"/>
    </location>
</feature>
<dbReference type="GO" id="GO:0015648">
    <property type="term" value="F:lipid-linked peptidoglycan transporter activity"/>
    <property type="evidence" value="ECO:0007669"/>
    <property type="project" value="TreeGrafter"/>
</dbReference>
<evidence type="ECO:0000256" key="4">
    <source>
        <dbReference type="ARBA" id="ARBA00022960"/>
    </source>
</evidence>
<dbReference type="InterPro" id="IPR004268">
    <property type="entry name" value="MurJ"/>
</dbReference>
<dbReference type="SUPFAM" id="SSF56112">
    <property type="entry name" value="Protein kinase-like (PK-like)"/>
    <property type="match status" value="1"/>
</dbReference>
<dbReference type="EMBL" id="RKLO01000004">
    <property type="protein sequence ID" value="RVW02045.1"/>
    <property type="molecule type" value="Genomic_DNA"/>
</dbReference>